<evidence type="ECO:0000313" key="8">
    <source>
        <dbReference type="EMBL" id="TCO26008.1"/>
    </source>
</evidence>
<feature type="transmembrane region" description="Helical" evidence="7">
    <location>
        <begin position="151"/>
        <end position="171"/>
    </location>
</feature>
<comment type="subcellular location">
    <subcellularLocation>
        <location evidence="1">Membrane</location>
        <topology evidence="1">Multi-pass membrane protein</topology>
    </subcellularLocation>
</comment>
<reference evidence="8 9" key="1">
    <citation type="journal article" date="2015" name="Stand. Genomic Sci.">
        <title>Genomic Encyclopedia of Bacterial and Archaeal Type Strains, Phase III: the genomes of soil and plant-associated and newly described type strains.</title>
        <authorList>
            <person name="Whitman W.B."/>
            <person name="Woyke T."/>
            <person name="Klenk H.P."/>
            <person name="Zhou Y."/>
            <person name="Lilburn T.G."/>
            <person name="Beck B.J."/>
            <person name="De Vos P."/>
            <person name="Vandamme P."/>
            <person name="Eisen J.A."/>
            <person name="Garrity G."/>
            <person name="Hugenholtz P."/>
            <person name="Kyrpides N.C."/>
        </authorList>
    </citation>
    <scope>NUCLEOTIDE SEQUENCE [LARGE SCALE GENOMIC DNA]</scope>
    <source>
        <strain evidence="8 9">VKM Ac-2538</strain>
    </source>
</reference>
<dbReference type="Proteomes" id="UP000295818">
    <property type="component" value="Unassembled WGS sequence"/>
</dbReference>
<feature type="transmembrane region" description="Helical" evidence="7">
    <location>
        <begin position="36"/>
        <end position="58"/>
    </location>
</feature>
<evidence type="ECO:0008006" key="10">
    <source>
        <dbReference type="Google" id="ProtNLM"/>
    </source>
</evidence>
<evidence type="ECO:0000256" key="5">
    <source>
        <dbReference type="ARBA" id="ARBA00023136"/>
    </source>
</evidence>
<dbReference type="InterPro" id="IPR000791">
    <property type="entry name" value="Gpr1/Fun34/SatP-like"/>
</dbReference>
<sequence>MTTIDTPAQPAQRVPAQPEPAAEAAPQAVTGDPSLIGLPSFIVGSVALGLVLVGYVSAASVGASLAILVAATGLGLVIAAVWAAAVGQSAVAGVFGIFAGFWLSYAMLVLGLTHDWFAIPAADALDTQGLFLISWLVVIGMLTLATLRLPVAYTVLFALIEAALVLVLIGTLQESSDVLRVAGVVVFLFAAVGVYLFFSSASQATGGRALPLGPPLVH</sequence>
<feature type="transmembrane region" description="Helical" evidence="7">
    <location>
        <begin position="91"/>
        <end position="112"/>
    </location>
</feature>
<feature type="transmembrane region" description="Helical" evidence="7">
    <location>
        <begin position="178"/>
        <end position="198"/>
    </location>
</feature>
<name>A0ABY2BNL4_9ACTN</name>
<evidence type="ECO:0000256" key="1">
    <source>
        <dbReference type="ARBA" id="ARBA00004141"/>
    </source>
</evidence>
<keyword evidence="9" id="KW-1185">Reference proteome</keyword>
<comment type="similarity">
    <text evidence="2">Belongs to the acetate uptake transporter (AceTr) (TC 2.A.96) family.</text>
</comment>
<evidence type="ECO:0000256" key="4">
    <source>
        <dbReference type="ARBA" id="ARBA00022989"/>
    </source>
</evidence>
<feature type="region of interest" description="Disordered" evidence="6">
    <location>
        <begin position="1"/>
        <end position="23"/>
    </location>
</feature>
<evidence type="ECO:0000313" key="9">
    <source>
        <dbReference type="Proteomes" id="UP000295818"/>
    </source>
</evidence>
<evidence type="ECO:0000256" key="2">
    <source>
        <dbReference type="ARBA" id="ARBA00005587"/>
    </source>
</evidence>
<accession>A0ABY2BNL4</accession>
<proteinExistence type="inferred from homology"/>
<dbReference type="Pfam" id="PF01184">
    <property type="entry name" value="Gpr1_Fun34_YaaH"/>
    <property type="match status" value="1"/>
</dbReference>
<dbReference type="PANTHER" id="PTHR31123">
    <property type="entry name" value="ACCUMULATION OF DYADS PROTEIN 2-RELATED"/>
    <property type="match status" value="1"/>
</dbReference>
<evidence type="ECO:0000256" key="6">
    <source>
        <dbReference type="SAM" id="MobiDB-lite"/>
    </source>
</evidence>
<keyword evidence="5 7" id="KW-0472">Membrane</keyword>
<dbReference type="PANTHER" id="PTHR31123:SF1">
    <property type="entry name" value="ACCUMULATION OF DYADS PROTEIN 2-RELATED"/>
    <property type="match status" value="1"/>
</dbReference>
<keyword evidence="3 7" id="KW-0812">Transmembrane</keyword>
<dbReference type="EMBL" id="SLWM01000004">
    <property type="protein sequence ID" value="TCO26008.1"/>
    <property type="molecule type" value="Genomic_DNA"/>
</dbReference>
<feature type="transmembrane region" description="Helical" evidence="7">
    <location>
        <begin position="65"/>
        <end position="85"/>
    </location>
</feature>
<organism evidence="8 9">
    <name type="scientific">Kribbella orskensis</name>
    <dbReference type="NCBI Taxonomy" id="2512216"/>
    <lineage>
        <taxon>Bacteria</taxon>
        <taxon>Bacillati</taxon>
        <taxon>Actinomycetota</taxon>
        <taxon>Actinomycetes</taxon>
        <taxon>Propionibacteriales</taxon>
        <taxon>Kribbellaceae</taxon>
        <taxon>Kribbella</taxon>
    </lineage>
</organism>
<evidence type="ECO:0000256" key="7">
    <source>
        <dbReference type="SAM" id="Phobius"/>
    </source>
</evidence>
<evidence type="ECO:0000256" key="3">
    <source>
        <dbReference type="ARBA" id="ARBA00022692"/>
    </source>
</evidence>
<feature type="compositionally biased region" description="Low complexity" evidence="6">
    <location>
        <begin position="7"/>
        <end position="23"/>
    </location>
</feature>
<feature type="transmembrane region" description="Helical" evidence="7">
    <location>
        <begin position="124"/>
        <end position="145"/>
    </location>
</feature>
<dbReference type="InterPro" id="IPR051633">
    <property type="entry name" value="AceTr"/>
</dbReference>
<protein>
    <recommendedName>
        <fullName evidence="10">Succinate-acetate transporter protein</fullName>
    </recommendedName>
</protein>
<gene>
    <name evidence="8" type="ORF">EV644_104512</name>
</gene>
<dbReference type="RefSeq" id="WP_132188820.1">
    <property type="nucleotide sequence ID" value="NZ_SLWM01000004.1"/>
</dbReference>
<keyword evidence="4 7" id="KW-1133">Transmembrane helix</keyword>
<comment type="caution">
    <text evidence="8">The sequence shown here is derived from an EMBL/GenBank/DDBJ whole genome shotgun (WGS) entry which is preliminary data.</text>
</comment>